<evidence type="ECO:0000256" key="1">
    <source>
        <dbReference type="ARBA" id="ARBA00010792"/>
    </source>
</evidence>
<keyword evidence="2" id="KW-0472">Membrane</keyword>
<dbReference type="InterPro" id="IPR051311">
    <property type="entry name" value="DedA_domain"/>
</dbReference>
<keyword evidence="2" id="KW-0812">Transmembrane</keyword>
<proteinExistence type="inferred from homology"/>
<gene>
    <name evidence="4" type="ORF">BAVI_23899</name>
</gene>
<protein>
    <recommendedName>
        <fullName evidence="3">VTT domain-containing protein</fullName>
    </recommendedName>
</protein>
<feature type="domain" description="VTT" evidence="3">
    <location>
        <begin position="29"/>
        <end position="155"/>
    </location>
</feature>
<feature type="transmembrane region" description="Helical" evidence="2">
    <location>
        <begin position="47"/>
        <end position="70"/>
    </location>
</feature>
<dbReference type="GO" id="GO:0005886">
    <property type="term" value="C:plasma membrane"/>
    <property type="evidence" value="ECO:0007669"/>
    <property type="project" value="TreeGrafter"/>
</dbReference>
<dbReference type="AlphaFoldDB" id="A0AB94IGF1"/>
<evidence type="ECO:0000256" key="2">
    <source>
        <dbReference type="SAM" id="Phobius"/>
    </source>
</evidence>
<organism evidence="4 5">
    <name type="scientific">Neobacillus vireti LMG 21834</name>
    <dbReference type="NCBI Taxonomy" id="1131730"/>
    <lineage>
        <taxon>Bacteria</taxon>
        <taxon>Bacillati</taxon>
        <taxon>Bacillota</taxon>
        <taxon>Bacilli</taxon>
        <taxon>Bacillales</taxon>
        <taxon>Bacillaceae</taxon>
        <taxon>Neobacillus</taxon>
    </lineage>
</organism>
<evidence type="ECO:0000313" key="4">
    <source>
        <dbReference type="EMBL" id="ETI66189.1"/>
    </source>
</evidence>
<comment type="similarity">
    <text evidence="1">Belongs to the DedA family.</text>
</comment>
<dbReference type="PANTHER" id="PTHR42709:SF9">
    <property type="entry name" value="ALKALINE PHOSPHATASE LIKE PROTEIN"/>
    <property type="match status" value="1"/>
</dbReference>
<keyword evidence="2" id="KW-1133">Transmembrane helix</keyword>
<dbReference type="InterPro" id="IPR032816">
    <property type="entry name" value="VTT_dom"/>
</dbReference>
<evidence type="ECO:0000259" key="3">
    <source>
        <dbReference type="Pfam" id="PF09335"/>
    </source>
</evidence>
<feature type="transmembrane region" description="Helical" evidence="2">
    <location>
        <begin position="170"/>
        <end position="189"/>
    </location>
</feature>
<dbReference type="Pfam" id="PF09335">
    <property type="entry name" value="VTT_dom"/>
    <property type="match status" value="1"/>
</dbReference>
<sequence length="213" mass="24655">MQFLTTFMNEYGYLVLFLSLTLGIMALPLPIETMMCYAGFLSFQGQLNWIGCVFSAAAGCILGIFLSYWIGKKLGMPFFEKYGRRIHLGPDRLDSTSAWFEKYGNKLIIASLFIPGVRHLTGYFAGITRLNFRIFSIYSFLGSMIWVATFILLGKMLGPRWETFHEIIKNYLIASGIVLAFVIILYYLLKKYRVEIFRASIKSWKTRKDDRYE</sequence>
<dbReference type="PANTHER" id="PTHR42709">
    <property type="entry name" value="ALKALINE PHOSPHATASE LIKE PROTEIN"/>
    <property type="match status" value="1"/>
</dbReference>
<name>A0AB94IGF1_9BACI</name>
<comment type="caution">
    <text evidence="4">The sequence shown here is derived from an EMBL/GenBank/DDBJ whole genome shotgun (WGS) entry which is preliminary data.</text>
</comment>
<keyword evidence="5" id="KW-1185">Reference proteome</keyword>
<dbReference type="Proteomes" id="UP000018877">
    <property type="component" value="Unassembled WGS sequence"/>
</dbReference>
<feature type="transmembrane region" description="Helical" evidence="2">
    <location>
        <begin position="12"/>
        <end position="40"/>
    </location>
</feature>
<dbReference type="RefSeq" id="WP_024030936.1">
    <property type="nucleotide sequence ID" value="NZ_ALAN01000164.1"/>
</dbReference>
<feature type="transmembrane region" description="Helical" evidence="2">
    <location>
        <begin position="137"/>
        <end position="158"/>
    </location>
</feature>
<dbReference type="EMBL" id="ALAN01000164">
    <property type="protein sequence ID" value="ETI66189.1"/>
    <property type="molecule type" value="Genomic_DNA"/>
</dbReference>
<evidence type="ECO:0000313" key="5">
    <source>
        <dbReference type="Proteomes" id="UP000018877"/>
    </source>
</evidence>
<reference evidence="4 5" key="1">
    <citation type="journal article" date="2014" name="Environ. Microbiol.">
        <title>The nitrate-ammonifying and nosZ-carrying bacterium Bacillus vireti is a potent source and sink for nitric and nitrous oxide under high nitrate conditions.</title>
        <authorList>
            <person name="Mania D."/>
            <person name="Heylen K."/>
            <person name="van Spanning R.J."/>
            <person name="Frostegard A."/>
        </authorList>
    </citation>
    <scope>NUCLEOTIDE SEQUENCE [LARGE SCALE GENOMIC DNA]</scope>
    <source>
        <strain evidence="4 5">LMG 21834</strain>
    </source>
</reference>
<accession>A0AB94IGF1</accession>